<keyword evidence="2" id="KW-0004">4Fe-4S</keyword>
<keyword evidence="6" id="KW-0411">Iron-sulfur</keyword>
<dbReference type="Pfam" id="PF04055">
    <property type="entry name" value="Radical_SAM"/>
    <property type="match status" value="1"/>
</dbReference>
<dbReference type="SUPFAM" id="SSF102114">
    <property type="entry name" value="Radical SAM enzymes"/>
    <property type="match status" value="1"/>
</dbReference>
<evidence type="ECO:0000256" key="2">
    <source>
        <dbReference type="ARBA" id="ARBA00022485"/>
    </source>
</evidence>
<comment type="cofactor">
    <cofactor evidence="1">
        <name>[4Fe-4S] cluster</name>
        <dbReference type="ChEBI" id="CHEBI:49883"/>
    </cofactor>
</comment>
<dbReference type="GO" id="GO:0051539">
    <property type="term" value="F:4 iron, 4 sulfur cluster binding"/>
    <property type="evidence" value="ECO:0007669"/>
    <property type="project" value="UniProtKB-KW"/>
</dbReference>
<dbReference type="Gene3D" id="3.20.20.70">
    <property type="entry name" value="Aldolase class I"/>
    <property type="match status" value="1"/>
</dbReference>
<evidence type="ECO:0000259" key="7">
    <source>
        <dbReference type="Pfam" id="PF04055"/>
    </source>
</evidence>
<keyword evidence="3" id="KW-0949">S-adenosyl-L-methionine</keyword>
<dbReference type="Proteomes" id="UP000001929">
    <property type="component" value="Chromosome"/>
</dbReference>
<dbReference type="UniPathway" id="UPA00782"/>
<keyword evidence="5" id="KW-0408">Iron</keyword>
<evidence type="ECO:0000256" key="4">
    <source>
        <dbReference type="ARBA" id="ARBA00022723"/>
    </source>
</evidence>
<dbReference type="EMBL" id="CP000230">
    <property type="protein sequence ID" value="ABC21283.1"/>
    <property type="molecule type" value="Genomic_DNA"/>
</dbReference>
<dbReference type="SFLD" id="SFLDG01067">
    <property type="entry name" value="SPASM/twitch_domain_containing"/>
    <property type="match status" value="1"/>
</dbReference>
<dbReference type="PANTHER" id="PTHR43787">
    <property type="entry name" value="FEMO COFACTOR BIOSYNTHESIS PROTEIN NIFB-RELATED"/>
    <property type="match status" value="1"/>
</dbReference>
<evidence type="ECO:0000313" key="8">
    <source>
        <dbReference type="EMBL" id="ABC21283.1"/>
    </source>
</evidence>
<evidence type="ECO:0000256" key="5">
    <source>
        <dbReference type="ARBA" id="ARBA00023004"/>
    </source>
</evidence>
<dbReference type="InterPro" id="IPR013785">
    <property type="entry name" value="Aldolase_TIM"/>
</dbReference>
<evidence type="ECO:0000313" key="9">
    <source>
        <dbReference type="Proteomes" id="UP000001929"/>
    </source>
</evidence>
<accession>Q2RX62</accession>
<dbReference type="InterPro" id="IPR007197">
    <property type="entry name" value="rSAM"/>
</dbReference>
<evidence type="ECO:0000256" key="3">
    <source>
        <dbReference type="ARBA" id="ARBA00022691"/>
    </source>
</evidence>
<protein>
    <submittedName>
        <fullName evidence="8">Radical SAM</fullName>
    </submittedName>
</protein>
<dbReference type="PhylomeDB" id="Q2RX62"/>
<dbReference type="PANTHER" id="PTHR43787:SF3">
    <property type="entry name" value="ARYLSULFATASE REGULATORY PROTEIN"/>
    <property type="match status" value="1"/>
</dbReference>
<dbReference type="GO" id="GO:0003824">
    <property type="term" value="F:catalytic activity"/>
    <property type="evidence" value="ECO:0007669"/>
    <property type="project" value="InterPro"/>
</dbReference>
<dbReference type="eggNOG" id="COG0641">
    <property type="taxonomic scope" value="Bacteria"/>
</dbReference>
<gene>
    <name evidence="8" type="ordered locus">Rru_A0478</name>
</gene>
<sequence>MFDAREWKPSAFNLLLEGKDGQILFNSVTGHALWLDEGRRAAIDQCLTGLGGDATALPDLAEALAKLGFAVPAQADEYALEKARYLAHRDDPRRLYLTLAPTMQCNMKCSYCFQQNVEHSRAMTPAIAKGVVEFARRKAETAQGMVVQWFGGEPLMAWTTIQTMSAQLQAICAARGIGYYAEMLTNGLLMTPEIVAALPKMAVRALQISLDGAVTTYAERRRVPLDRAEAYYRFLMAHMPALIEGTGSVTIRINVDRQNITEAKDVVRMFKRHAILDPRLDFRLGFINTSRGIIDCIPHDCFSNSEFADEEDDFRRFLKDQGYMVYGMPQPVNHPCTATLSNGFTIDPQGRIGKCVPAVGTDQSVFARIHPDDIDRTLAEVESATIPYGDFDPFTSAGCAGCTLLPVCLGSCPKLHEAGQLLSCSMKEGLEDKMAFYGAFHHERATAP</sequence>
<dbReference type="CDD" id="cd01335">
    <property type="entry name" value="Radical_SAM"/>
    <property type="match status" value="1"/>
</dbReference>
<dbReference type="InterPro" id="IPR058240">
    <property type="entry name" value="rSAM_sf"/>
</dbReference>
<dbReference type="EnsemblBacteria" id="ABC21283">
    <property type="protein sequence ID" value="ABC21283"/>
    <property type="gene ID" value="Rru_A0478"/>
</dbReference>
<dbReference type="GO" id="GO:0046872">
    <property type="term" value="F:metal ion binding"/>
    <property type="evidence" value="ECO:0007669"/>
    <property type="project" value="UniProtKB-KW"/>
</dbReference>
<proteinExistence type="predicted"/>
<reference evidence="8 9" key="1">
    <citation type="journal article" date="2011" name="Stand. Genomic Sci.">
        <title>Complete genome sequence of Rhodospirillum rubrum type strain (S1).</title>
        <authorList>
            <person name="Munk A.C."/>
            <person name="Copeland A."/>
            <person name="Lucas S."/>
            <person name="Lapidus A."/>
            <person name="Del Rio T.G."/>
            <person name="Barry K."/>
            <person name="Detter J.C."/>
            <person name="Hammon N."/>
            <person name="Israni S."/>
            <person name="Pitluck S."/>
            <person name="Brettin T."/>
            <person name="Bruce D."/>
            <person name="Han C."/>
            <person name="Tapia R."/>
            <person name="Gilna P."/>
            <person name="Schmutz J."/>
            <person name="Larimer F."/>
            <person name="Land M."/>
            <person name="Kyrpides N.C."/>
            <person name="Mavromatis K."/>
            <person name="Richardson P."/>
            <person name="Rohde M."/>
            <person name="Goker M."/>
            <person name="Klenk H.P."/>
            <person name="Zhang Y."/>
            <person name="Roberts G.P."/>
            <person name="Reslewic S."/>
            <person name="Schwartz D.C."/>
        </authorList>
    </citation>
    <scope>NUCLEOTIDE SEQUENCE [LARGE SCALE GENOMIC DNA]</scope>
    <source>
        <strain evidence="9">ATCC 11170 / ATH 1.1.1 / DSM 467 / LMG 4362 / NCIMB 8255 / S1</strain>
    </source>
</reference>
<dbReference type="AlphaFoldDB" id="Q2RX62"/>
<dbReference type="SFLD" id="SFLDS00029">
    <property type="entry name" value="Radical_SAM"/>
    <property type="match status" value="1"/>
</dbReference>
<dbReference type="STRING" id="269796.Rru_A0478"/>
<evidence type="ECO:0000256" key="6">
    <source>
        <dbReference type="ARBA" id="ARBA00023014"/>
    </source>
</evidence>
<dbReference type="InterPro" id="IPR023885">
    <property type="entry name" value="4Fe4S-binding_SPASM_dom"/>
</dbReference>
<name>Q2RX62_RHORT</name>
<evidence type="ECO:0000256" key="1">
    <source>
        <dbReference type="ARBA" id="ARBA00001966"/>
    </source>
</evidence>
<dbReference type="RefSeq" id="WP_011388237.1">
    <property type="nucleotide sequence ID" value="NC_007643.1"/>
</dbReference>
<dbReference type="KEGG" id="rru:Rru_A0478"/>
<keyword evidence="9" id="KW-1185">Reference proteome</keyword>
<dbReference type="HOGENOM" id="CLU_009273_3_1_5"/>
<dbReference type="NCBIfam" id="TIGR04085">
    <property type="entry name" value="rSAM_more_4Fe4S"/>
    <property type="match status" value="1"/>
</dbReference>
<organism evidence="8 9">
    <name type="scientific">Rhodospirillum rubrum (strain ATCC 11170 / ATH 1.1.1 / DSM 467 / LMG 4362 / NCIMB 8255 / S1)</name>
    <dbReference type="NCBI Taxonomy" id="269796"/>
    <lineage>
        <taxon>Bacteria</taxon>
        <taxon>Pseudomonadati</taxon>
        <taxon>Pseudomonadota</taxon>
        <taxon>Alphaproteobacteria</taxon>
        <taxon>Rhodospirillales</taxon>
        <taxon>Rhodospirillaceae</taxon>
        <taxon>Rhodospirillum</taxon>
    </lineage>
</organism>
<feature type="domain" description="Radical SAM core" evidence="7">
    <location>
        <begin position="101"/>
        <end position="229"/>
    </location>
</feature>
<dbReference type="PATRIC" id="fig|269796.9.peg.535"/>
<keyword evidence="4" id="KW-0479">Metal-binding</keyword>